<protein>
    <submittedName>
        <fullName evidence="1">Uncharacterized protein</fullName>
    </submittedName>
</protein>
<keyword evidence="2" id="KW-1185">Reference proteome</keyword>
<gene>
    <name evidence="1" type="ORF">SPARVUS_LOCUS1139449</name>
</gene>
<proteinExistence type="predicted"/>
<comment type="caution">
    <text evidence="1">The sequence shown here is derived from an EMBL/GenBank/DDBJ whole genome shotgun (WGS) entry which is preliminary data.</text>
</comment>
<sequence length="105" mass="11268">MILHFQGRELHVNNTVLSTVSSCTLHSTTIQSSVLTVESTHTAYCETAHTEHPFIASDVNPFLPSAVTTVSGLFIRTDHCIGVTGDVSDTKSVSPSVRMLATVPQ</sequence>
<organism evidence="1 2">
    <name type="scientific">Staurois parvus</name>
    <dbReference type="NCBI Taxonomy" id="386267"/>
    <lineage>
        <taxon>Eukaryota</taxon>
        <taxon>Metazoa</taxon>
        <taxon>Chordata</taxon>
        <taxon>Craniata</taxon>
        <taxon>Vertebrata</taxon>
        <taxon>Euteleostomi</taxon>
        <taxon>Amphibia</taxon>
        <taxon>Batrachia</taxon>
        <taxon>Anura</taxon>
        <taxon>Neobatrachia</taxon>
        <taxon>Ranoidea</taxon>
        <taxon>Ranidae</taxon>
        <taxon>Staurois</taxon>
    </lineage>
</organism>
<dbReference type="EMBL" id="CATNWA010000454">
    <property type="protein sequence ID" value="CAI9537020.1"/>
    <property type="molecule type" value="Genomic_DNA"/>
</dbReference>
<dbReference type="Proteomes" id="UP001162483">
    <property type="component" value="Unassembled WGS sequence"/>
</dbReference>
<evidence type="ECO:0000313" key="1">
    <source>
        <dbReference type="EMBL" id="CAI9537020.1"/>
    </source>
</evidence>
<reference evidence="1" key="1">
    <citation type="submission" date="2023-05" db="EMBL/GenBank/DDBJ databases">
        <authorList>
            <person name="Stuckert A."/>
        </authorList>
    </citation>
    <scope>NUCLEOTIDE SEQUENCE</scope>
</reference>
<evidence type="ECO:0000313" key="2">
    <source>
        <dbReference type="Proteomes" id="UP001162483"/>
    </source>
</evidence>
<name>A0ABN9AQC8_9NEOB</name>
<accession>A0ABN9AQC8</accession>